<feature type="domain" description="CBM-cenC" evidence="3">
    <location>
        <begin position="9"/>
        <end position="127"/>
    </location>
</feature>
<dbReference type="GO" id="GO:0016798">
    <property type="term" value="F:hydrolase activity, acting on glycosyl bonds"/>
    <property type="evidence" value="ECO:0007669"/>
    <property type="project" value="InterPro"/>
</dbReference>
<evidence type="ECO:0000313" key="6">
    <source>
        <dbReference type="Proteomes" id="UP000189883"/>
    </source>
</evidence>
<keyword evidence="2" id="KW-0378">Hydrolase</keyword>
<dbReference type="Gene3D" id="2.60.120.260">
    <property type="entry name" value="Galactose-binding domain-like"/>
    <property type="match status" value="1"/>
</dbReference>
<reference evidence="5 6" key="1">
    <citation type="submission" date="2015-06" db="EMBL/GenBank/DDBJ databases">
        <title>R. anatipestifer strain HXb2 is the most virulent strain so far, and the genome sequence would help us uncover the pathogenesis.</title>
        <authorList>
            <person name="Hu Q."/>
            <person name="Qi J."/>
            <person name="Bo H."/>
            <person name="Liu G."/>
            <person name="Tao M."/>
            <person name="Ding Y."/>
            <person name="Xue Y."/>
        </authorList>
    </citation>
    <scope>NUCLEOTIDE SEQUENCE [LARGE SCALE GENOMIC DNA]</scope>
    <source>
        <strain evidence="5 6">HXb2</strain>
    </source>
</reference>
<accession>A0A1S7DPM9</accession>
<dbReference type="InterPro" id="IPR003305">
    <property type="entry name" value="CenC_carb-bd"/>
</dbReference>
<dbReference type="NCBIfam" id="TIGR04183">
    <property type="entry name" value="Por_Secre_tail"/>
    <property type="match status" value="1"/>
</dbReference>
<organism evidence="5 6">
    <name type="scientific">Riemerella anatipestifer</name>
    <name type="common">Moraxella anatipestifer</name>
    <dbReference type="NCBI Taxonomy" id="34085"/>
    <lineage>
        <taxon>Bacteria</taxon>
        <taxon>Pseudomonadati</taxon>
        <taxon>Bacteroidota</taxon>
        <taxon>Flavobacteriia</taxon>
        <taxon>Flavobacteriales</taxon>
        <taxon>Weeksellaceae</taxon>
        <taxon>Riemerella</taxon>
    </lineage>
</organism>
<evidence type="ECO:0000256" key="1">
    <source>
        <dbReference type="ARBA" id="ARBA00022729"/>
    </source>
</evidence>
<name>A0A1S7DPM9_RIEAN</name>
<evidence type="ECO:0000313" key="5">
    <source>
        <dbReference type="EMBL" id="AQY21093.1"/>
    </source>
</evidence>
<dbReference type="Pfam" id="PF02018">
    <property type="entry name" value="CBM_4_9"/>
    <property type="match status" value="1"/>
</dbReference>
<evidence type="ECO:0000259" key="4">
    <source>
        <dbReference type="Pfam" id="PF18962"/>
    </source>
</evidence>
<dbReference type="Proteomes" id="UP000189883">
    <property type="component" value="Chromosome"/>
</dbReference>
<dbReference type="AlphaFoldDB" id="A0A1S7DPM9"/>
<dbReference type="Pfam" id="PF18962">
    <property type="entry name" value="Por_Secre_tail"/>
    <property type="match status" value="1"/>
</dbReference>
<dbReference type="InterPro" id="IPR008979">
    <property type="entry name" value="Galactose-bd-like_sf"/>
</dbReference>
<dbReference type="InterPro" id="IPR026444">
    <property type="entry name" value="Secre_tail"/>
</dbReference>
<evidence type="ECO:0000256" key="2">
    <source>
        <dbReference type="ARBA" id="ARBA00022801"/>
    </source>
</evidence>
<dbReference type="EMBL" id="CP011859">
    <property type="protein sequence ID" value="AQY21093.1"/>
    <property type="molecule type" value="Genomic_DNA"/>
</dbReference>
<protein>
    <recommendedName>
        <fullName evidence="7">T9SS C-terminal target domain-containing protein</fullName>
    </recommendedName>
</protein>
<evidence type="ECO:0000259" key="3">
    <source>
        <dbReference type="Pfam" id="PF02018"/>
    </source>
</evidence>
<gene>
    <name evidence="5" type="ORF">AB406_0128</name>
</gene>
<sequence length="411" mass="43839">MSFLGFSQELVTNGNFESGVTGWSGNAANVVTENGNSYNAANIAIAGNAWDVNLSQVLALTAGKVYTLTFDAWSDRDRTLVAGIGLNENPWSAATAVINLTSTSKRYTLTLTAPASSANSRVIFDMGAAVGFVGIDNVSLVEAVVVPPSAQPLVAAPTPTLPESSVKSVFSDAYTNLSVNEWGPFWGDASSRINEISIENNPTKVMDVKSGQVFAGIDFSSSLFDATSFTNFYLDYWVADPIPAGLVFNVKLSNHNGGAGETSAVQYTVTPESNKWVRLDIPLDSFVSTDASGKLDRNAIAQIVITAARANSGEPVAIYLDNILFYNKNLSTNEVSVSNVVKLYPNPVSQGESVYVDTEFEKIEVFTLSGQLAKTLEKGKSFSTNGLIKGVYLVKLTAKNGVIKTSKLMVK</sequence>
<feature type="domain" description="Secretion system C-terminal sorting" evidence="4">
    <location>
        <begin position="343"/>
        <end position="410"/>
    </location>
</feature>
<evidence type="ECO:0008006" key="7">
    <source>
        <dbReference type="Google" id="ProtNLM"/>
    </source>
</evidence>
<proteinExistence type="predicted"/>
<dbReference type="SUPFAM" id="SSF49785">
    <property type="entry name" value="Galactose-binding domain-like"/>
    <property type="match status" value="2"/>
</dbReference>
<keyword evidence="1" id="KW-0732">Signal</keyword>